<evidence type="ECO:0000256" key="1">
    <source>
        <dbReference type="ARBA" id="ARBA00022737"/>
    </source>
</evidence>
<reference evidence="4" key="1">
    <citation type="submission" date="2020-10" db="EMBL/GenBank/DDBJ databases">
        <authorList>
            <person name="Gilroy R."/>
        </authorList>
    </citation>
    <scope>NUCLEOTIDE SEQUENCE</scope>
    <source>
        <strain evidence="4">CHK181-108</strain>
    </source>
</reference>
<sequence length="462" mass="50710">MLKKIFAFIGSIILCFSITAQAREVPGDFLAYAESSANRLYELGLFRGVGQNGDGSPDFALTSRLTRGEAVTMLVRMLGAESDALSRYYGNPFTDTGWADMYIDYAYGNGIAFGVSDTEFGTDDYVTLEQLLTFALRALGYIEVDWQNPYGLADSVGLIYARGDCYRADAAIICASALDCTVNGTDMTLFETLYYDGAINAGSTPVSGFGPVTEPVMYIEINSGDELMEKFGDVVNGRASQIIIYVPEGQESFYAEQLNSEINRFCDVQKLSSSWYPNAGEITVTIIYDSAVSAMAYLEGKLPSLDDDTRRMLNEAIKIHSGLIYDSMTPYDKVKAIHDYLVNTITYRNTGSRGHSAVGALLDGLAVCDGYAEAFDLMCYLSNIPCIQVGGTAFSSGGAESHLWNKVYLDGAWYNVDVTWDDPVSSVPVLSHDYFLVSDAQLARDHSWTMYPQLPVSESNYF</sequence>
<evidence type="ECO:0000313" key="4">
    <source>
        <dbReference type="EMBL" id="HIT84925.1"/>
    </source>
</evidence>
<name>A0A9D1H1R7_9FIRM</name>
<dbReference type="AlphaFoldDB" id="A0A9D1H1R7"/>
<dbReference type="SMART" id="SM00460">
    <property type="entry name" value="TGc"/>
    <property type="match status" value="1"/>
</dbReference>
<accession>A0A9D1H1R7</accession>
<dbReference type="EMBL" id="DVLU01000029">
    <property type="protein sequence ID" value="HIT84925.1"/>
    <property type="molecule type" value="Genomic_DNA"/>
</dbReference>
<feature type="domain" description="SLH" evidence="3">
    <location>
        <begin position="18"/>
        <end position="88"/>
    </location>
</feature>
<comment type="caution">
    <text evidence="4">The sequence shown here is derived from an EMBL/GenBank/DDBJ whole genome shotgun (WGS) entry which is preliminary data.</text>
</comment>
<dbReference type="Pfam" id="PF00395">
    <property type="entry name" value="SLH"/>
    <property type="match status" value="1"/>
</dbReference>
<reference evidence="4" key="2">
    <citation type="journal article" date="2021" name="PeerJ">
        <title>Extensive microbial diversity within the chicken gut microbiome revealed by metagenomics and culture.</title>
        <authorList>
            <person name="Gilroy R."/>
            <person name="Ravi A."/>
            <person name="Getino M."/>
            <person name="Pursley I."/>
            <person name="Horton D.L."/>
            <person name="Alikhan N.F."/>
            <person name="Baker D."/>
            <person name="Gharbi K."/>
            <person name="Hall N."/>
            <person name="Watson M."/>
            <person name="Adriaenssens E.M."/>
            <person name="Foster-Nyarko E."/>
            <person name="Jarju S."/>
            <person name="Secka A."/>
            <person name="Antonio M."/>
            <person name="Oren A."/>
            <person name="Chaudhuri R.R."/>
            <person name="La Ragione R."/>
            <person name="Hildebrand F."/>
            <person name="Pallen M.J."/>
        </authorList>
    </citation>
    <scope>NUCLEOTIDE SEQUENCE</scope>
    <source>
        <strain evidence="4">CHK181-108</strain>
    </source>
</reference>
<dbReference type="InterPro" id="IPR001119">
    <property type="entry name" value="SLH_dom"/>
</dbReference>
<dbReference type="Proteomes" id="UP000824165">
    <property type="component" value="Unassembled WGS sequence"/>
</dbReference>
<dbReference type="PANTHER" id="PTHR46333:SF2">
    <property type="entry name" value="CYTOKINESIS PROTEIN 3"/>
    <property type="match status" value="1"/>
</dbReference>
<feature type="signal peptide" evidence="2">
    <location>
        <begin position="1"/>
        <end position="22"/>
    </location>
</feature>
<protein>
    <submittedName>
        <fullName evidence="4">S-layer homology domain-containing protein</fullName>
    </submittedName>
</protein>
<evidence type="ECO:0000259" key="3">
    <source>
        <dbReference type="PROSITE" id="PS51272"/>
    </source>
</evidence>
<dbReference type="Pfam" id="PF01841">
    <property type="entry name" value="Transglut_core"/>
    <property type="match status" value="1"/>
</dbReference>
<evidence type="ECO:0000313" key="5">
    <source>
        <dbReference type="Proteomes" id="UP000824165"/>
    </source>
</evidence>
<dbReference type="InterPro" id="IPR038765">
    <property type="entry name" value="Papain-like_cys_pep_sf"/>
</dbReference>
<dbReference type="Gene3D" id="3.10.620.30">
    <property type="match status" value="1"/>
</dbReference>
<evidence type="ECO:0000256" key="2">
    <source>
        <dbReference type="SAM" id="SignalP"/>
    </source>
</evidence>
<dbReference type="PROSITE" id="PS51272">
    <property type="entry name" value="SLH"/>
    <property type="match status" value="1"/>
</dbReference>
<keyword evidence="2" id="KW-0732">Signal</keyword>
<feature type="chain" id="PRO_5038866532" evidence="2">
    <location>
        <begin position="23"/>
        <end position="462"/>
    </location>
</feature>
<dbReference type="InterPro" id="IPR052557">
    <property type="entry name" value="CAP/Cytokinesis_protein"/>
</dbReference>
<proteinExistence type="predicted"/>
<dbReference type="SUPFAM" id="SSF54001">
    <property type="entry name" value="Cysteine proteinases"/>
    <property type="match status" value="1"/>
</dbReference>
<dbReference type="GO" id="GO:0005737">
    <property type="term" value="C:cytoplasm"/>
    <property type="evidence" value="ECO:0007669"/>
    <property type="project" value="TreeGrafter"/>
</dbReference>
<dbReference type="PANTHER" id="PTHR46333">
    <property type="entry name" value="CYTOKINESIS PROTEIN 3"/>
    <property type="match status" value="1"/>
</dbReference>
<gene>
    <name evidence="4" type="ORF">IAA60_03350</name>
</gene>
<dbReference type="InterPro" id="IPR002931">
    <property type="entry name" value="Transglutaminase-like"/>
</dbReference>
<organism evidence="4 5">
    <name type="scientific">Candidatus Ornithomonoglobus intestinigallinarum</name>
    <dbReference type="NCBI Taxonomy" id="2840894"/>
    <lineage>
        <taxon>Bacteria</taxon>
        <taxon>Bacillati</taxon>
        <taxon>Bacillota</taxon>
        <taxon>Clostridia</taxon>
        <taxon>Candidatus Ornithomonoglobus</taxon>
    </lineage>
</organism>
<keyword evidence="1" id="KW-0677">Repeat</keyword>